<proteinExistence type="predicted"/>
<reference evidence="2" key="1">
    <citation type="submission" date="2023-03" db="EMBL/GenBank/DDBJ databases">
        <title>Lomoglobus Profundus gen. nov., sp. nov., a novel member of the phylum Verrucomicrobia, isolated from deep-marine sediment of South China Sea.</title>
        <authorList>
            <person name="Ahmad T."/>
            <person name="Ishaq S.E."/>
            <person name="Wang F."/>
        </authorList>
    </citation>
    <scope>NUCLEOTIDE SEQUENCE</scope>
    <source>
        <strain evidence="2">LMO-M01</strain>
    </source>
</reference>
<dbReference type="KEGG" id="slom:PXH66_23000"/>
<organism evidence="2 3">
    <name type="scientific">Synoicihabitans lomoniglobus</name>
    <dbReference type="NCBI Taxonomy" id="2909285"/>
    <lineage>
        <taxon>Bacteria</taxon>
        <taxon>Pseudomonadati</taxon>
        <taxon>Verrucomicrobiota</taxon>
        <taxon>Opitutia</taxon>
        <taxon>Opitutales</taxon>
        <taxon>Opitutaceae</taxon>
        <taxon>Synoicihabitans</taxon>
    </lineage>
</organism>
<name>A0AAE9ZW43_9BACT</name>
<gene>
    <name evidence="2" type="ORF">PXH66_23000</name>
</gene>
<dbReference type="RefSeq" id="WP_330928254.1">
    <property type="nucleotide sequence ID" value="NZ_CP119075.1"/>
</dbReference>
<keyword evidence="1" id="KW-0732">Signal</keyword>
<accession>A0AAE9ZW43</accession>
<keyword evidence="3" id="KW-1185">Reference proteome</keyword>
<dbReference type="Proteomes" id="UP001218638">
    <property type="component" value="Chromosome"/>
</dbReference>
<sequence length="199" mass="21375">MLRSLLLIITMLALALPCAQATTVVPPDFESMVQNSDYVVHGVVTQVTCHREDRNGSPRIITRVHFDPIEIVAGAAPDRIVLELLGGTIDGQTLTVSGQPQFAVGDEEILFVHRNGRSISPLYAMMFGRYAVRPDPTTGEKRVQREDGSGLPNVEAISAPLRSAHATKPTAPVAGMTPAAFKSLIRSARQSTTPPAARP</sequence>
<evidence type="ECO:0000313" key="2">
    <source>
        <dbReference type="EMBL" id="WED65217.1"/>
    </source>
</evidence>
<evidence type="ECO:0000256" key="1">
    <source>
        <dbReference type="SAM" id="SignalP"/>
    </source>
</evidence>
<evidence type="ECO:0000313" key="3">
    <source>
        <dbReference type="Proteomes" id="UP001218638"/>
    </source>
</evidence>
<feature type="signal peptide" evidence="1">
    <location>
        <begin position="1"/>
        <end position="21"/>
    </location>
</feature>
<dbReference type="EMBL" id="CP119075">
    <property type="protein sequence ID" value="WED65217.1"/>
    <property type="molecule type" value="Genomic_DNA"/>
</dbReference>
<dbReference type="AlphaFoldDB" id="A0AAE9ZW43"/>
<feature type="chain" id="PRO_5042153747" evidence="1">
    <location>
        <begin position="22"/>
        <end position="199"/>
    </location>
</feature>
<protein>
    <submittedName>
        <fullName evidence="2">Uncharacterized protein</fullName>
    </submittedName>
</protein>